<comment type="caution">
    <text evidence="1">The sequence shown here is derived from an EMBL/GenBank/DDBJ whole genome shotgun (WGS) entry which is preliminary data.</text>
</comment>
<name>A0AAE1PC62_9EUCA</name>
<reference evidence="1" key="1">
    <citation type="submission" date="2023-11" db="EMBL/GenBank/DDBJ databases">
        <title>Genome assemblies of two species of porcelain crab, Petrolisthes cinctipes and Petrolisthes manimaculis (Anomura: Porcellanidae).</title>
        <authorList>
            <person name="Angst P."/>
        </authorList>
    </citation>
    <scope>NUCLEOTIDE SEQUENCE</scope>
    <source>
        <strain evidence="1">PB745_02</strain>
        <tissue evidence="1">Gill</tissue>
    </source>
</reference>
<dbReference type="Proteomes" id="UP001292094">
    <property type="component" value="Unassembled WGS sequence"/>
</dbReference>
<gene>
    <name evidence="1" type="ORF">Pmani_023303</name>
</gene>
<accession>A0AAE1PC62</accession>
<dbReference type="EMBL" id="JAWZYT010002383">
    <property type="protein sequence ID" value="KAK4304766.1"/>
    <property type="molecule type" value="Genomic_DNA"/>
</dbReference>
<proteinExistence type="predicted"/>
<evidence type="ECO:0000313" key="2">
    <source>
        <dbReference type="Proteomes" id="UP001292094"/>
    </source>
</evidence>
<organism evidence="1 2">
    <name type="scientific">Petrolisthes manimaculis</name>
    <dbReference type="NCBI Taxonomy" id="1843537"/>
    <lineage>
        <taxon>Eukaryota</taxon>
        <taxon>Metazoa</taxon>
        <taxon>Ecdysozoa</taxon>
        <taxon>Arthropoda</taxon>
        <taxon>Crustacea</taxon>
        <taxon>Multicrustacea</taxon>
        <taxon>Malacostraca</taxon>
        <taxon>Eumalacostraca</taxon>
        <taxon>Eucarida</taxon>
        <taxon>Decapoda</taxon>
        <taxon>Pleocyemata</taxon>
        <taxon>Anomura</taxon>
        <taxon>Galatheoidea</taxon>
        <taxon>Porcellanidae</taxon>
        <taxon>Petrolisthes</taxon>
    </lineage>
</organism>
<keyword evidence="2" id="KW-1185">Reference proteome</keyword>
<sequence>MVSLCSDSFCGTVRPWTITKHSGHDYLGNLFSSEHNKHIHHLNPGLCRSRLWGECSELAAVFALQSEPRDVQVRVISASLGQPLHHTHTPLEIP</sequence>
<dbReference type="AlphaFoldDB" id="A0AAE1PC62"/>
<protein>
    <submittedName>
        <fullName evidence="1">Uncharacterized protein</fullName>
    </submittedName>
</protein>
<evidence type="ECO:0000313" key="1">
    <source>
        <dbReference type="EMBL" id="KAK4304766.1"/>
    </source>
</evidence>